<evidence type="ECO:0000313" key="1">
    <source>
        <dbReference type="EMBL" id="QHI37112.1"/>
    </source>
</evidence>
<dbReference type="KEGG" id="kan:IMCC3317_24900"/>
<keyword evidence="2" id="KW-1185">Reference proteome</keyword>
<name>A0A7L4ZKE7_9FLAO</name>
<dbReference type="EMBL" id="CP019288">
    <property type="protein sequence ID" value="QHI37112.1"/>
    <property type="molecule type" value="Genomic_DNA"/>
</dbReference>
<organism evidence="1 2">
    <name type="scientific">Kordia antarctica</name>
    <dbReference type="NCBI Taxonomy" id="1218801"/>
    <lineage>
        <taxon>Bacteria</taxon>
        <taxon>Pseudomonadati</taxon>
        <taxon>Bacteroidota</taxon>
        <taxon>Flavobacteriia</taxon>
        <taxon>Flavobacteriales</taxon>
        <taxon>Flavobacteriaceae</taxon>
        <taxon>Kordia</taxon>
    </lineage>
</organism>
<protein>
    <recommendedName>
        <fullName evidence="3">Lipoprotein</fullName>
    </recommendedName>
</protein>
<evidence type="ECO:0000313" key="2">
    <source>
        <dbReference type="Proteomes" id="UP000464657"/>
    </source>
</evidence>
<dbReference type="PROSITE" id="PS51257">
    <property type="entry name" value="PROKAR_LIPOPROTEIN"/>
    <property type="match status" value="1"/>
</dbReference>
<proteinExistence type="predicted"/>
<gene>
    <name evidence="1" type="ORF">IMCC3317_24900</name>
</gene>
<dbReference type="RefSeq" id="WP_160129759.1">
    <property type="nucleotide sequence ID" value="NZ_CP019288.1"/>
</dbReference>
<dbReference type="Proteomes" id="UP000464657">
    <property type="component" value="Chromosome"/>
</dbReference>
<reference evidence="1 2" key="1">
    <citation type="journal article" date="2013" name="Int. J. Syst. Evol. Microbiol.">
        <title>Kordia antarctica sp. nov., isolated from Antarctic seawater.</title>
        <authorList>
            <person name="Baek K."/>
            <person name="Choi A."/>
            <person name="Kang I."/>
            <person name="Lee K."/>
            <person name="Cho J.C."/>
        </authorList>
    </citation>
    <scope>NUCLEOTIDE SEQUENCE [LARGE SCALE GENOMIC DNA]</scope>
    <source>
        <strain evidence="1 2">IMCC3317</strain>
    </source>
</reference>
<dbReference type="AlphaFoldDB" id="A0A7L4ZKE7"/>
<evidence type="ECO:0008006" key="3">
    <source>
        <dbReference type="Google" id="ProtNLM"/>
    </source>
</evidence>
<sequence length="206" mass="24327">MVRNLLLGIAILLTISCESNHANFEGYWVDEESESDEILITKNGSNYIFENGNRKYPAQIKDELLEISTSTPTKATIDDNDVLIVRGREYIRIEKATRPRFFGRWKFSYYENPSTKEKEMFGAPEFLIIYKNKRGLLSIQYDGSPHFPQKYEDVRYKNGIIHYNLRYKSEISWERTNNKKFILVDDDKISTQQDFSPFNIILERVR</sequence>
<accession>A0A7L4ZKE7</accession>